<dbReference type="GO" id="GO:0005886">
    <property type="term" value="C:plasma membrane"/>
    <property type="evidence" value="ECO:0007669"/>
    <property type="project" value="TreeGrafter"/>
</dbReference>
<evidence type="ECO:0000256" key="9">
    <source>
        <dbReference type="ARBA" id="ARBA00023012"/>
    </source>
</evidence>
<dbReference type="Gene3D" id="1.10.287.130">
    <property type="match status" value="1"/>
</dbReference>
<dbReference type="SMART" id="SM00387">
    <property type="entry name" value="HATPase_c"/>
    <property type="match status" value="1"/>
</dbReference>
<dbReference type="PROSITE" id="PS50109">
    <property type="entry name" value="HIS_KIN"/>
    <property type="match status" value="1"/>
</dbReference>
<evidence type="ECO:0000313" key="15">
    <source>
        <dbReference type="EMBL" id="QNF34815.1"/>
    </source>
</evidence>
<dbReference type="InterPro" id="IPR036890">
    <property type="entry name" value="HATPase_C_sf"/>
</dbReference>
<evidence type="ECO:0000256" key="5">
    <source>
        <dbReference type="ARBA" id="ARBA00022679"/>
    </source>
</evidence>
<dbReference type="SUPFAM" id="SSF47384">
    <property type="entry name" value="Homodimeric domain of signal transducing histidine kinase"/>
    <property type="match status" value="1"/>
</dbReference>
<evidence type="ECO:0000256" key="6">
    <source>
        <dbReference type="ARBA" id="ARBA00022692"/>
    </source>
</evidence>
<evidence type="ECO:0000256" key="1">
    <source>
        <dbReference type="ARBA" id="ARBA00000085"/>
    </source>
</evidence>
<evidence type="ECO:0000256" key="12">
    <source>
        <dbReference type="SAM" id="Phobius"/>
    </source>
</evidence>
<dbReference type="Proteomes" id="UP000515237">
    <property type="component" value="Chromosome"/>
</dbReference>
<evidence type="ECO:0000256" key="4">
    <source>
        <dbReference type="ARBA" id="ARBA00022553"/>
    </source>
</evidence>
<evidence type="ECO:0000259" key="14">
    <source>
        <dbReference type="PROSITE" id="PS50885"/>
    </source>
</evidence>
<dbReference type="InterPro" id="IPR003660">
    <property type="entry name" value="HAMP_dom"/>
</dbReference>
<dbReference type="InterPro" id="IPR050428">
    <property type="entry name" value="TCS_sensor_his_kinase"/>
</dbReference>
<dbReference type="RefSeq" id="WP_185271309.1">
    <property type="nucleotide sequence ID" value="NZ_CP055156.1"/>
</dbReference>
<keyword evidence="6 12" id="KW-0812">Transmembrane</keyword>
<dbReference type="InterPro" id="IPR036097">
    <property type="entry name" value="HisK_dim/P_sf"/>
</dbReference>
<dbReference type="Pfam" id="PF02518">
    <property type="entry name" value="HATPase_c"/>
    <property type="match status" value="1"/>
</dbReference>
<dbReference type="Pfam" id="PF00512">
    <property type="entry name" value="HisKA"/>
    <property type="match status" value="1"/>
</dbReference>
<keyword evidence="10 12" id="KW-0472">Membrane</keyword>
<dbReference type="FunFam" id="1.10.287.130:FF:000001">
    <property type="entry name" value="Two-component sensor histidine kinase"/>
    <property type="match status" value="1"/>
</dbReference>
<gene>
    <name evidence="15" type="ORF">HUW51_19545</name>
</gene>
<accession>A0A7G7GCD1</accession>
<keyword evidence="11" id="KW-0175">Coiled coil</keyword>
<dbReference type="InterPro" id="IPR004358">
    <property type="entry name" value="Sig_transdc_His_kin-like_C"/>
</dbReference>
<keyword evidence="4" id="KW-0597">Phosphoprotein</keyword>
<evidence type="ECO:0000256" key="10">
    <source>
        <dbReference type="ARBA" id="ARBA00023136"/>
    </source>
</evidence>
<feature type="coiled-coil region" evidence="11">
    <location>
        <begin position="264"/>
        <end position="294"/>
    </location>
</feature>
<dbReference type="Gene3D" id="3.30.565.10">
    <property type="entry name" value="Histidine kinase-like ATPase, C-terminal domain"/>
    <property type="match status" value="1"/>
</dbReference>
<keyword evidence="8 12" id="KW-1133">Transmembrane helix</keyword>
<reference evidence="15 16" key="1">
    <citation type="journal article" date="2018" name="Int. J. Syst. Evol. Microbiol.">
        <title>Adhaeribacter swui sp. nov., isolated from wet mud.</title>
        <authorList>
            <person name="Kim D.U."/>
            <person name="Kim K.W."/>
            <person name="Kang M.S."/>
            <person name="Kim J.Y."/>
            <person name="Jang J.H."/>
            <person name="Kim M.K."/>
        </authorList>
    </citation>
    <scope>NUCLEOTIDE SEQUENCE [LARGE SCALE GENOMIC DNA]</scope>
    <source>
        <strain evidence="15 16">KCTC 52873</strain>
    </source>
</reference>
<dbReference type="KEGG" id="aswu:HUW51_19545"/>
<evidence type="ECO:0000259" key="13">
    <source>
        <dbReference type="PROSITE" id="PS50109"/>
    </source>
</evidence>
<comment type="subcellular location">
    <subcellularLocation>
        <location evidence="2">Membrane</location>
    </subcellularLocation>
</comment>
<dbReference type="PRINTS" id="PR00344">
    <property type="entry name" value="BCTRLSENSOR"/>
</dbReference>
<dbReference type="CDD" id="cd00082">
    <property type="entry name" value="HisKA"/>
    <property type="match status" value="1"/>
</dbReference>
<protein>
    <recommendedName>
        <fullName evidence="3">histidine kinase</fullName>
        <ecNumber evidence="3">2.7.13.3</ecNumber>
    </recommendedName>
</protein>
<proteinExistence type="predicted"/>
<dbReference type="PANTHER" id="PTHR45436:SF5">
    <property type="entry name" value="SENSOR HISTIDINE KINASE TRCS"/>
    <property type="match status" value="1"/>
</dbReference>
<evidence type="ECO:0000313" key="16">
    <source>
        <dbReference type="Proteomes" id="UP000515237"/>
    </source>
</evidence>
<evidence type="ECO:0000256" key="3">
    <source>
        <dbReference type="ARBA" id="ARBA00012438"/>
    </source>
</evidence>
<dbReference type="InterPro" id="IPR003661">
    <property type="entry name" value="HisK_dim/P_dom"/>
</dbReference>
<evidence type="ECO:0000256" key="8">
    <source>
        <dbReference type="ARBA" id="ARBA00022989"/>
    </source>
</evidence>
<dbReference type="InterPro" id="IPR003594">
    <property type="entry name" value="HATPase_dom"/>
</dbReference>
<evidence type="ECO:0000256" key="11">
    <source>
        <dbReference type="SAM" id="Coils"/>
    </source>
</evidence>
<comment type="catalytic activity">
    <reaction evidence="1">
        <text>ATP + protein L-histidine = ADP + protein N-phospho-L-histidine.</text>
        <dbReference type="EC" id="2.7.13.3"/>
    </reaction>
</comment>
<feature type="domain" description="Histidine kinase" evidence="13">
    <location>
        <begin position="238"/>
        <end position="451"/>
    </location>
</feature>
<dbReference type="EMBL" id="CP055156">
    <property type="protein sequence ID" value="QNF34815.1"/>
    <property type="molecule type" value="Genomic_DNA"/>
</dbReference>
<dbReference type="AlphaFoldDB" id="A0A7G7GCD1"/>
<dbReference type="SMART" id="SM00388">
    <property type="entry name" value="HisKA"/>
    <property type="match status" value="1"/>
</dbReference>
<dbReference type="InterPro" id="IPR005467">
    <property type="entry name" value="His_kinase_dom"/>
</dbReference>
<keyword evidence="7 15" id="KW-0418">Kinase</keyword>
<dbReference type="Gene3D" id="6.10.340.10">
    <property type="match status" value="1"/>
</dbReference>
<dbReference type="SMART" id="SM00304">
    <property type="entry name" value="HAMP"/>
    <property type="match status" value="1"/>
</dbReference>
<keyword evidence="16" id="KW-1185">Reference proteome</keyword>
<name>A0A7G7GCD1_9BACT</name>
<dbReference type="CDD" id="cd06225">
    <property type="entry name" value="HAMP"/>
    <property type="match status" value="1"/>
</dbReference>
<organism evidence="15 16">
    <name type="scientific">Adhaeribacter swui</name>
    <dbReference type="NCBI Taxonomy" id="2086471"/>
    <lineage>
        <taxon>Bacteria</taxon>
        <taxon>Pseudomonadati</taxon>
        <taxon>Bacteroidota</taxon>
        <taxon>Cytophagia</taxon>
        <taxon>Cytophagales</taxon>
        <taxon>Hymenobacteraceae</taxon>
        <taxon>Adhaeribacter</taxon>
    </lineage>
</organism>
<dbReference type="Pfam" id="PF00672">
    <property type="entry name" value="HAMP"/>
    <property type="match status" value="1"/>
</dbReference>
<keyword evidence="5" id="KW-0808">Transferase</keyword>
<feature type="transmembrane region" description="Helical" evidence="12">
    <location>
        <begin position="155"/>
        <end position="176"/>
    </location>
</feature>
<feature type="transmembrane region" description="Helical" evidence="12">
    <location>
        <begin position="6"/>
        <end position="30"/>
    </location>
</feature>
<dbReference type="SUPFAM" id="SSF55874">
    <property type="entry name" value="ATPase domain of HSP90 chaperone/DNA topoisomerase II/histidine kinase"/>
    <property type="match status" value="1"/>
</dbReference>
<sequence>MTIRNRLTFTFTALIAIIIFISGLAVYLLVANFTKRDFYNRLADRAILAGQLQLEQDELSAASLAKLKQKSRQTLMGEQVNVYAKEKKSWLTRPPEEAAVLQKVLPELKRNEFKSFVLNNNQAVAYYYTDNEGDFYILVSGDDASGRRKLKYLQLVLLASFIGSILLVIIVGRVVANQALNPIAAIINQVNKIRATNLHLRLTEDANQDEIAHLSNTFNQMLDRLENSFVLQKNFIANASHELQNPLTAIAGEIEVTLTRDRSLAEYKISLERLQSETERLEKLTKNLLKLAQTDQPEVESQAEPFRIDELIMELLEEIKQPAIRLNLEDLPENPDNLIVAGNKALLITALKNLLENALKFSHYQPVFVTLKAENQIIAITIRDQGIGIPAADLSNMAHPFFRAHNARGIPGTGIGLNLSNKIIAQHGGSLLIKSQEGEGTEVMVTLPVAA</sequence>
<evidence type="ECO:0000256" key="7">
    <source>
        <dbReference type="ARBA" id="ARBA00022777"/>
    </source>
</evidence>
<keyword evidence="9" id="KW-0902">Two-component regulatory system</keyword>
<feature type="domain" description="HAMP" evidence="14">
    <location>
        <begin position="177"/>
        <end position="230"/>
    </location>
</feature>
<dbReference type="PROSITE" id="PS50885">
    <property type="entry name" value="HAMP"/>
    <property type="match status" value="1"/>
</dbReference>
<evidence type="ECO:0000256" key="2">
    <source>
        <dbReference type="ARBA" id="ARBA00004370"/>
    </source>
</evidence>
<dbReference type="GO" id="GO:0000155">
    <property type="term" value="F:phosphorelay sensor kinase activity"/>
    <property type="evidence" value="ECO:0007669"/>
    <property type="project" value="InterPro"/>
</dbReference>
<dbReference type="PANTHER" id="PTHR45436">
    <property type="entry name" value="SENSOR HISTIDINE KINASE YKOH"/>
    <property type="match status" value="1"/>
</dbReference>
<dbReference type="SUPFAM" id="SSF158472">
    <property type="entry name" value="HAMP domain-like"/>
    <property type="match status" value="1"/>
</dbReference>
<dbReference type="CDD" id="cd00075">
    <property type="entry name" value="HATPase"/>
    <property type="match status" value="1"/>
</dbReference>
<dbReference type="EC" id="2.7.13.3" evidence="3"/>